<reference evidence="8" key="1">
    <citation type="submission" date="2016-06" db="EMBL/GenBank/DDBJ databases">
        <authorList>
            <person name="de Vries S.P.W."/>
            <person name="Hadjirin N.F."/>
            <person name="Lay E.M."/>
            <person name="Zadoks R.N."/>
            <person name="Peacock S.J."/>
            <person name="Parkhill J."/>
            <person name="Grant A.J."/>
            <person name="Mcdougall S."/>
            <person name="Holmes M.A."/>
        </authorList>
    </citation>
    <scope>NUCLEOTIDE SEQUENCE [LARGE SCALE GENOMIC DNA]</scope>
    <source>
        <strain evidence="8">NZ1587</strain>
    </source>
</reference>
<evidence type="ECO:0000313" key="8">
    <source>
        <dbReference type="Proteomes" id="UP000182015"/>
    </source>
</evidence>
<evidence type="ECO:0000256" key="1">
    <source>
        <dbReference type="ARBA" id="ARBA00004127"/>
    </source>
</evidence>
<proteinExistence type="predicted"/>
<protein>
    <recommendedName>
        <fullName evidence="6">DUF1232 domain-containing protein</fullName>
    </recommendedName>
</protein>
<dbReference type="Proteomes" id="UP000182015">
    <property type="component" value="Unassembled WGS sequence"/>
</dbReference>
<comment type="subcellular location">
    <subcellularLocation>
        <location evidence="1">Endomembrane system</location>
        <topology evidence="1">Multi-pass membrane protein</topology>
    </subcellularLocation>
</comment>
<keyword evidence="4 5" id="KW-0472">Membrane</keyword>
<keyword evidence="8" id="KW-1185">Reference proteome</keyword>
<feature type="domain" description="DUF1232" evidence="6">
    <location>
        <begin position="77"/>
        <end position="112"/>
    </location>
</feature>
<dbReference type="OrthoDB" id="9793277at2"/>
<keyword evidence="3 5" id="KW-1133">Transmembrane helix</keyword>
<organism evidence="7 8">
    <name type="scientific">Streptococcus bovimastitidis</name>
    <dbReference type="NCBI Taxonomy" id="1856638"/>
    <lineage>
        <taxon>Bacteria</taxon>
        <taxon>Bacillati</taxon>
        <taxon>Bacillota</taxon>
        <taxon>Bacilli</taxon>
        <taxon>Lactobacillales</taxon>
        <taxon>Streptococcaceae</taxon>
        <taxon>Streptococcus</taxon>
    </lineage>
</organism>
<feature type="transmembrane region" description="Helical" evidence="5">
    <location>
        <begin position="73"/>
        <end position="92"/>
    </location>
</feature>
<dbReference type="AlphaFoldDB" id="A0A1L8MNM3"/>
<dbReference type="EMBL" id="LZDD01000001">
    <property type="protein sequence ID" value="OJF72357.1"/>
    <property type="molecule type" value="Genomic_DNA"/>
</dbReference>
<dbReference type="STRING" id="1856638.A9Q68_02100"/>
<evidence type="ECO:0000256" key="3">
    <source>
        <dbReference type="ARBA" id="ARBA00022989"/>
    </source>
</evidence>
<dbReference type="GO" id="GO:0012505">
    <property type="term" value="C:endomembrane system"/>
    <property type="evidence" value="ECO:0007669"/>
    <property type="project" value="UniProtKB-SubCell"/>
</dbReference>
<evidence type="ECO:0000256" key="5">
    <source>
        <dbReference type="SAM" id="Phobius"/>
    </source>
</evidence>
<gene>
    <name evidence="7" type="ORF">A9Q68_02100</name>
</gene>
<evidence type="ECO:0000256" key="4">
    <source>
        <dbReference type="ARBA" id="ARBA00023136"/>
    </source>
</evidence>
<comment type="caution">
    <text evidence="7">The sequence shown here is derived from an EMBL/GenBank/DDBJ whole genome shotgun (WGS) entry which is preliminary data.</text>
</comment>
<evidence type="ECO:0000313" key="7">
    <source>
        <dbReference type="EMBL" id="OJF72357.1"/>
    </source>
</evidence>
<dbReference type="InterPro" id="IPR010652">
    <property type="entry name" value="DUF1232"/>
</dbReference>
<accession>A0A1L8MNM3</accession>
<keyword evidence="2 5" id="KW-0812">Transmembrane</keyword>
<dbReference type="Pfam" id="PF06803">
    <property type="entry name" value="DUF1232"/>
    <property type="match status" value="1"/>
</dbReference>
<evidence type="ECO:0000259" key="6">
    <source>
        <dbReference type="Pfam" id="PF06803"/>
    </source>
</evidence>
<name>A0A1L8MNM3_9STRE</name>
<sequence length="136" mass="16040">MKKRISSKQAMDELQKGYQKADTLLKDDAKMDSFLDKVEKRLKWIPFIRQELKLLPIFISMVRSYLKKDYTRVPRGTILAIISALIYFLSPIDLIPDWIPFLGQLDDALVVGACWKMVNKDIDDYRQWKLTRNVMK</sequence>
<evidence type="ECO:0000256" key="2">
    <source>
        <dbReference type="ARBA" id="ARBA00022692"/>
    </source>
</evidence>
<dbReference type="RefSeq" id="WP_071793014.1">
    <property type="nucleotide sequence ID" value="NZ_LZDD01000001.1"/>
</dbReference>